<evidence type="ECO:0000313" key="2">
    <source>
        <dbReference type="Proteomes" id="UP000036771"/>
    </source>
</evidence>
<proteinExistence type="predicted"/>
<keyword evidence="2" id="KW-1185">Reference proteome</keyword>
<dbReference type="InterPro" id="IPR039555">
    <property type="entry name" value="TraF/TrbB"/>
</dbReference>
<protein>
    <recommendedName>
        <fullName evidence="3">Thioredoxin domain-containing protein</fullName>
    </recommendedName>
</protein>
<dbReference type="Pfam" id="PF13728">
    <property type="entry name" value="TraF"/>
    <property type="match status" value="1"/>
</dbReference>
<dbReference type="Gene3D" id="3.40.30.10">
    <property type="entry name" value="Glutaredoxin"/>
    <property type="match status" value="1"/>
</dbReference>
<dbReference type="STRING" id="1629334.Cva_01739"/>
<accession>A0A0K8MGR6</accession>
<dbReference type="Proteomes" id="UP000036771">
    <property type="component" value="Unassembled WGS sequence"/>
</dbReference>
<dbReference type="EMBL" id="BBVC01000124">
    <property type="protein sequence ID" value="GAO99064.1"/>
    <property type="molecule type" value="Genomic_DNA"/>
</dbReference>
<reference evidence="1 2" key="1">
    <citation type="submission" date="2015-03" db="EMBL/GenBank/DDBJ databases">
        <title>Caedibacter varicaedens, whole genome shotgun sequence.</title>
        <authorList>
            <person name="Suzuki H."/>
            <person name="Dapper A.L."/>
            <person name="Gibson A.K."/>
            <person name="Jackson C."/>
            <person name="Lee H."/>
            <person name="Pejaver V.R."/>
            <person name="Doak T."/>
            <person name="Lynch M."/>
        </authorList>
    </citation>
    <scope>NUCLEOTIDE SEQUENCE [LARGE SCALE GENOMIC DNA]</scope>
</reference>
<name>A0A0K8MGR6_9PROT</name>
<dbReference type="AlphaFoldDB" id="A0A0K8MGR6"/>
<dbReference type="OrthoDB" id="5559625at2"/>
<sequence>MLFFRRLLTLGFVKTRFLTCLCFMYVLTMSASLAERPFYSQRDKGWMFYEKEIPAKPVERLPRSKDLPDASKIRTAREKIKALEKEFEEATSAALLSPTFANVQKTIALQREILNKATAFQEMWMQVSLAEEQHKRPEDQDAPRHRKVLAEQKEKILHRKLKSLAQETGLFFAFKESCPYCHAFAPTVKEFAQAYGFEVQAVSGDGGKIKEFPQAVADNGMLKQLNPQGRYPALFLAHPTKNYVVPVAWGILSPSQLLLNMEAVITALEKGSFDQ</sequence>
<organism evidence="1 2">
    <name type="scientific">Caedimonas varicaedens</name>
    <dbReference type="NCBI Taxonomy" id="1629334"/>
    <lineage>
        <taxon>Bacteria</taxon>
        <taxon>Pseudomonadati</taxon>
        <taxon>Pseudomonadota</taxon>
        <taxon>Alphaproteobacteria</taxon>
        <taxon>Holosporales</taxon>
        <taxon>Caedimonadaceae</taxon>
        <taxon>Caedimonas</taxon>
    </lineage>
</organism>
<evidence type="ECO:0008006" key="3">
    <source>
        <dbReference type="Google" id="ProtNLM"/>
    </source>
</evidence>
<gene>
    <name evidence="1" type="ORF">Cva_01739</name>
</gene>
<evidence type="ECO:0000313" key="1">
    <source>
        <dbReference type="EMBL" id="GAO99064.1"/>
    </source>
</evidence>
<dbReference type="InterPro" id="IPR036249">
    <property type="entry name" value="Thioredoxin-like_sf"/>
</dbReference>
<dbReference type="SUPFAM" id="SSF52833">
    <property type="entry name" value="Thioredoxin-like"/>
    <property type="match status" value="1"/>
</dbReference>
<comment type="caution">
    <text evidence="1">The sequence shown here is derived from an EMBL/GenBank/DDBJ whole genome shotgun (WGS) entry which is preliminary data.</text>
</comment>